<reference evidence="2" key="1">
    <citation type="journal article" date="2020" name="mSystems">
        <title>Genome- and Community-Level Interaction Insights into Carbon Utilization and Element Cycling Functions of Hydrothermarchaeota in Hydrothermal Sediment.</title>
        <authorList>
            <person name="Zhou Z."/>
            <person name="Liu Y."/>
            <person name="Xu W."/>
            <person name="Pan J."/>
            <person name="Luo Z.H."/>
            <person name="Li M."/>
        </authorList>
    </citation>
    <scope>NUCLEOTIDE SEQUENCE [LARGE SCALE GENOMIC DNA]</scope>
    <source>
        <strain evidence="2">SpSt-418</strain>
    </source>
</reference>
<dbReference type="Pfam" id="PF07452">
    <property type="entry name" value="CHRD"/>
    <property type="match status" value="1"/>
</dbReference>
<dbReference type="PROSITE" id="PS51257">
    <property type="entry name" value="PROKAR_LIPOPROTEIN"/>
    <property type="match status" value="1"/>
</dbReference>
<dbReference type="PROSITE" id="PS50933">
    <property type="entry name" value="CHRD"/>
    <property type="match status" value="1"/>
</dbReference>
<dbReference type="AlphaFoldDB" id="A0A7C3PPG1"/>
<name>A0A7C3PPG1_9CYAN</name>
<organism evidence="2">
    <name type="scientific">Oscillatoriales cyanobacterium SpSt-418</name>
    <dbReference type="NCBI Taxonomy" id="2282169"/>
    <lineage>
        <taxon>Bacteria</taxon>
        <taxon>Bacillati</taxon>
        <taxon>Cyanobacteriota</taxon>
        <taxon>Cyanophyceae</taxon>
        <taxon>Oscillatoriophycideae</taxon>
        <taxon>Oscillatoriales</taxon>
    </lineage>
</organism>
<comment type="caution">
    <text evidence="2">The sequence shown here is derived from an EMBL/GenBank/DDBJ whole genome shotgun (WGS) entry which is preliminary data.</text>
</comment>
<gene>
    <name evidence="2" type="ORF">ENR64_09860</name>
</gene>
<dbReference type="SMART" id="SM00754">
    <property type="entry name" value="CHRD"/>
    <property type="match status" value="1"/>
</dbReference>
<evidence type="ECO:0000313" key="2">
    <source>
        <dbReference type="EMBL" id="HFM98041.1"/>
    </source>
</evidence>
<accession>A0A7C3PPG1</accession>
<dbReference type="EMBL" id="DSRU01000139">
    <property type="protein sequence ID" value="HFM98041.1"/>
    <property type="molecule type" value="Genomic_DNA"/>
</dbReference>
<evidence type="ECO:0000259" key="1">
    <source>
        <dbReference type="PROSITE" id="PS50933"/>
    </source>
</evidence>
<feature type="domain" description="CHRD" evidence="1">
    <location>
        <begin position="67"/>
        <end position="204"/>
    </location>
</feature>
<proteinExistence type="predicted"/>
<protein>
    <submittedName>
        <fullName evidence="2">CHRD domain-containing protein</fullName>
    </submittedName>
</protein>
<sequence>MNKAKRGLFNFLLGTIACVLLIGLSTAPSFSRSAQPTQVQAPINQHLMTDLQAAESVLIAQGMSTSSMQLYAAILTKNSVVASTPSTFATGVAGAALVGDRLVVRGDFGQLSSALRDYATDPLNPPNPNITSAVHIHRGEPNQNGPFQYALTVTLNDTGMGGRFAGEYTLTAEQLQALSEGKLYVDIHTKQNRAGELRGIFRPL</sequence>
<dbReference type="InterPro" id="IPR010895">
    <property type="entry name" value="CHRD"/>
</dbReference>